<proteinExistence type="predicted"/>
<dbReference type="OrthoDB" id="1954268at2"/>
<evidence type="ECO:0000313" key="2">
    <source>
        <dbReference type="EMBL" id="KXG74340.1"/>
    </source>
</evidence>
<comment type="caution">
    <text evidence="2">The sequence shown here is derived from an EMBL/GenBank/DDBJ whole genome shotgun (WGS) entry which is preliminary data.</text>
</comment>
<evidence type="ECO:0000256" key="1">
    <source>
        <dbReference type="SAM" id="Phobius"/>
    </source>
</evidence>
<feature type="transmembrane region" description="Helical" evidence="1">
    <location>
        <begin position="21"/>
        <end position="44"/>
    </location>
</feature>
<dbReference type="RefSeq" id="WP_068557317.1">
    <property type="nucleotide sequence ID" value="NZ_LOEE01000057.1"/>
</dbReference>
<name>A0A140L1B5_9FIRM</name>
<dbReference type="EMBL" id="LOEE01000057">
    <property type="protein sequence ID" value="KXG74340.1"/>
    <property type="molecule type" value="Genomic_DNA"/>
</dbReference>
<dbReference type="Proteomes" id="UP000070456">
    <property type="component" value="Unassembled WGS sequence"/>
</dbReference>
<gene>
    <name evidence="2" type="ORF">AN619_24330</name>
</gene>
<keyword evidence="1" id="KW-0812">Transmembrane</keyword>
<keyword evidence="3" id="KW-1185">Reference proteome</keyword>
<accession>A0A140L1B5</accession>
<keyword evidence="1" id="KW-1133">Transmembrane helix</keyword>
<keyword evidence="1" id="KW-0472">Membrane</keyword>
<organism evidence="2 3">
    <name type="scientific">Thermotalea metallivorans</name>
    <dbReference type="NCBI Taxonomy" id="520762"/>
    <lineage>
        <taxon>Bacteria</taxon>
        <taxon>Bacillati</taxon>
        <taxon>Bacillota</taxon>
        <taxon>Clostridia</taxon>
        <taxon>Peptostreptococcales</taxon>
        <taxon>Thermotaleaceae</taxon>
        <taxon>Thermotalea</taxon>
    </lineage>
</organism>
<sequence>MAEWKKEKVCYEANNAAKMSNLYRIFFGIFILSAVFFAGIIIGVKKPPVYDFFSSGGGKQQIFTYLERLQPIEERFYPICNQNMAWMGKGERANEEYSAFLDKGIGEMEEILRELARISTNPHVLESHLLLMDEIKTLKDMMLEQQFGLENHDPQSVEKAKLYFKKYVAIAQSRRIALKKMMETYKIPYIDLGDRIKYKVE</sequence>
<protein>
    <submittedName>
        <fullName evidence="2">Uncharacterized protein</fullName>
    </submittedName>
</protein>
<reference evidence="2 3" key="1">
    <citation type="submission" date="2015-12" db="EMBL/GenBank/DDBJ databases">
        <title>Draft genome sequence of the thermoanaerobe Thermotalea metallivorans, an isolate from the runoff channel of the Great Artesian Basin, Australia.</title>
        <authorList>
            <person name="Patel B.K."/>
        </authorList>
    </citation>
    <scope>NUCLEOTIDE SEQUENCE [LARGE SCALE GENOMIC DNA]</scope>
    <source>
        <strain evidence="2 3">B2-1</strain>
    </source>
</reference>
<evidence type="ECO:0000313" key="3">
    <source>
        <dbReference type="Proteomes" id="UP000070456"/>
    </source>
</evidence>
<dbReference type="AlphaFoldDB" id="A0A140L1B5"/>